<dbReference type="InterPro" id="IPR011234">
    <property type="entry name" value="Fumarylacetoacetase-like_C"/>
</dbReference>
<dbReference type="InterPro" id="IPR036663">
    <property type="entry name" value="Fumarylacetoacetase_C_sf"/>
</dbReference>
<dbReference type="Gene3D" id="3.90.850.10">
    <property type="entry name" value="Fumarylacetoacetase-like, C-terminal domain"/>
    <property type="match status" value="1"/>
</dbReference>
<dbReference type="InterPro" id="IPR018833">
    <property type="entry name" value="Rv2993c-like_N"/>
</dbReference>
<organism evidence="5 6">
    <name type="scientific">Penicillium antarcticum</name>
    <dbReference type="NCBI Taxonomy" id="416450"/>
    <lineage>
        <taxon>Eukaryota</taxon>
        <taxon>Fungi</taxon>
        <taxon>Dikarya</taxon>
        <taxon>Ascomycota</taxon>
        <taxon>Pezizomycotina</taxon>
        <taxon>Eurotiomycetes</taxon>
        <taxon>Eurotiomycetidae</taxon>
        <taxon>Eurotiales</taxon>
        <taxon>Aspergillaceae</taxon>
        <taxon>Penicillium</taxon>
    </lineage>
</organism>
<protein>
    <submittedName>
        <fullName evidence="5">Uncharacterized protein</fullName>
    </submittedName>
</protein>
<keyword evidence="6" id="KW-1185">Reference proteome</keyword>
<evidence type="ECO:0000256" key="2">
    <source>
        <dbReference type="ARBA" id="ARBA00022723"/>
    </source>
</evidence>
<gene>
    <name evidence="5" type="ORF">PENANT_c005G03172</name>
</gene>
<feature type="domain" description="Rv2993c-like N-terminal" evidence="4">
    <location>
        <begin position="6"/>
        <end position="54"/>
    </location>
</feature>
<dbReference type="AlphaFoldDB" id="A0A1V6QF32"/>
<evidence type="ECO:0000256" key="1">
    <source>
        <dbReference type="ARBA" id="ARBA00010211"/>
    </source>
</evidence>
<dbReference type="EMBL" id="MDYN01000005">
    <property type="protein sequence ID" value="OQD87823.1"/>
    <property type="molecule type" value="Genomic_DNA"/>
</dbReference>
<evidence type="ECO:0000313" key="6">
    <source>
        <dbReference type="Proteomes" id="UP000191672"/>
    </source>
</evidence>
<dbReference type="Pfam" id="PF10370">
    <property type="entry name" value="Rv2993c-like_N"/>
    <property type="match status" value="1"/>
</dbReference>
<reference evidence="6" key="1">
    <citation type="journal article" date="2017" name="Nat. Microbiol.">
        <title>Global analysis of biosynthetic gene clusters reveals vast potential of secondary metabolite production in Penicillium species.</title>
        <authorList>
            <person name="Nielsen J.C."/>
            <person name="Grijseels S."/>
            <person name="Prigent S."/>
            <person name="Ji B."/>
            <person name="Dainat J."/>
            <person name="Nielsen K.F."/>
            <person name="Frisvad J.C."/>
            <person name="Workman M."/>
            <person name="Nielsen J."/>
        </authorList>
    </citation>
    <scope>NUCLEOTIDE SEQUENCE [LARGE SCALE GENOMIC DNA]</scope>
    <source>
        <strain evidence="6">IBT 31811</strain>
    </source>
</reference>
<dbReference type="SUPFAM" id="SSF56529">
    <property type="entry name" value="FAH"/>
    <property type="match status" value="1"/>
</dbReference>
<dbReference type="GO" id="GO:0050163">
    <property type="term" value="F:oxaloacetate tautomerase activity"/>
    <property type="evidence" value="ECO:0007669"/>
    <property type="project" value="UniProtKB-ARBA"/>
</dbReference>
<keyword evidence="2" id="KW-0479">Metal-binding</keyword>
<dbReference type="STRING" id="416450.A0A1V6QF32"/>
<proteinExistence type="inferred from homology"/>
<sequence length="287" mass="31393">MSAFTKLVRFSAGSRTYYGDLVASVNGKYTVRKLNGSPFTKLETTEETVQVETVGSTPRDSSINLTVFKLECPLESVPIIMCIGLNYNQHAKEANLPVPTYPVIFTKPADALAGPFETIDIHPDARELLDYEGELTIVISKDAKNVSEEDALDYVLGYTAGNDLSARNFQRPEASGGQFCYAKSFDKFAPIGHAIVAAREIPDPQVLNLTTKVNGVVKQETSTGDMIWSVRQLISHLSRGTTLRKGTLVMTGTPSGVGYFRKEFLTHGDIVEVEIEGVGATKNRVQH</sequence>
<dbReference type="FunFam" id="3.90.850.10:FF:000002">
    <property type="entry name" value="2-hydroxyhepta-2,4-diene-1,7-dioate isomerase"/>
    <property type="match status" value="1"/>
</dbReference>
<dbReference type="GO" id="GO:0006107">
    <property type="term" value="P:oxaloacetate metabolic process"/>
    <property type="evidence" value="ECO:0007669"/>
    <property type="project" value="UniProtKB-ARBA"/>
</dbReference>
<dbReference type="GO" id="GO:0046872">
    <property type="term" value="F:metal ion binding"/>
    <property type="evidence" value="ECO:0007669"/>
    <property type="project" value="UniProtKB-KW"/>
</dbReference>
<comment type="similarity">
    <text evidence="1">Belongs to the FAH family.</text>
</comment>
<dbReference type="GO" id="GO:0018773">
    <property type="term" value="F:acetylpyruvate hydrolase activity"/>
    <property type="evidence" value="ECO:0007669"/>
    <property type="project" value="TreeGrafter"/>
</dbReference>
<dbReference type="Proteomes" id="UP000191672">
    <property type="component" value="Unassembled WGS sequence"/>
</dbReference>
<dbReference type="Pfam" id="PF01557">
    <property type="entry name" value="FAA_hydrolase"/>
    <property type="match status" value="1"/>
</dbReference>
<dbReference type="PANTHER" id="PTHR11820">
    <property type="entry name" value="ACYLPYRUVASE"/>
    <property type="match status" value="1"/>
</dbReference>
<comment type="caution">
    <text evidence="5">The sequence shown here is derived from an EMBL/GenBank/DDBJ whole genome shotgun (WGS) entry which is preliminary data.</text>
</comment>
<evidence type="ECO:0000313" key="5">
    <source>
        <dbReference type="EMBL" id="OQD87823.1"/>
    </source>
</evidence>
<dbReference type="PANTHER" id="PTHR11820:SF7">
    <property type="entry name" value="ACYLPYRUVASE FAHD1, MITOCHONDRIAL"/>
    <property type="match status" value="1"/>
</dbReference>
<evidence type="ECO:0000259" key="3">
    <source>
        <dbReference type="Pfam" id="PF01557"/>
    </source>
</evidence>
<evidence type="ECO:0000259" key="4">
    <source>
        <dbReference type="Pfam" id="PF10370"/>
    </source>
</evidence>
<accession>A0A1V6QF32</accession>
<feature type="domain" description="Fumarylacetoacetase-like C-terminal" evidence="3">
    <location>
        <begin position="80"/>
        <end position="286"/>
    </location>
</feature>
<name>A0A1V6QF32_9EURO</name>